<evidence type="ECO:0000313" key="2">
    <source>
        <dbReference type="Proteomes" id="UP000001505"/>
    </source>
</evidence>
<reference evidence="1 2" key="1">
    <citation type="journal article" date="2010" name="PLoS ONE">
        <title>The Waddlia genome: a window into chlamydial biology.</title>
        <authorList>
            <person name="Bertelli C."/>
            <person name="Collyn F."/>
            <person name="Croxatto A."/>
            <person name="Ruckert C."/>
            <person name="Polkinghorne A."/>
            <person name="Kebbi-Beghdadi C."/>
            <person name="Goesmann A."/>
            <person name="Vaughan L."/>
            <person name="Greub G."/>
        </authorList>
    </citation>
    <scope>NUCLEOTIDE SEQUENCE [LARGE SCALE GENOMIC DNA]</scope>
    <source>
        <strain evidence="2">ATCC VR-1470 / WSU 86-1044</strain>
    </source>
</reference>
<dbReference type="STRING" id="716544.wcw_0260"/>
<sequence length="687" mass="76960">MGIPEVKNSDYSSQFPIISEENTEAKTVSSVIPSDIVERLSTEASSTRSLDQIDVQPEPLKQEVYQAKIREKKLVFQAMQDKSKKVGTKSLNNQVEITSKNLKSMAILRGMIHQKMARENVDQSVIGNINEALKNESSFKGGAKKLATLLSDNGLDEEAAKKIAKEVIAEIAPSNGKPEKHARELAKHTDKIARLLSKENPTEKELKSINKELIFTLRKAFECPAYQALKECEDNPAIHYLHEINLAMYTEVHLASVYSEGKLAEEIVKDEKGNDRFSVGEGQRMGDAVHDIRNEAVKKRKLFSSHSCLAYVRKHFKQFFGAFTSQKFGSIFGKYDPHGDLENNAGALYREELTVNGKKATALDVRTPSPTIGDKVSPEFRAALQAIENQRVFELKEGKDRGTQLKVGGRPTCWIYTNYQEMTNTSNGEAGRSKAIMQLNKEFPLSFRGLTLSKDSRYFKDGIGHGGSKMWDKVESEGKPLGKEDVEGFVEELKEKLSDDSHFTLEKRTQSKHHGHGIYYPAEKEEMEEVLSAIAKEAGKLLKEIIPEGEVLKGKEAWFAKAAAKEFAYAAIQRHFMSKELAALEEQGVSMNVITTSACKEDIDRGFSDHIKRMWMLRAGKEKLLAKITNMPALMARYRVILEDRMQPLVGVMNLVSREKAKEHLNNLSELNGVASEKAKVLGVEES</sequence>
<dbReference type="HOGENOM" id="CLU_400586_0_0_0"/>
<dbReference type="Proteomes" id="UP000001505">
    <property type="component" value="Chromosome"/>
</dbReference>
<protein>
    <submittedName>
        <fullName evidence="1">Uncharacterized protein</fullName>
    </submittedName>
</protein>
<name>D6YU24_WADCW</name>
<proteinExistence type="predicted"/>
<keyword evidence="2" id="KW-1185">Reference proteome</keyword>
<dbReference type="AlphaFoldDB" id="D6YU24"/>
<organism evidence="1 2">
    <name type="scientific">Waddlia chondrophila (strain ATCC VR-1470 / WSU 86-1044)</name>
    <dbReference type="NCBI Taxonomy" id="716544"/>
    <lineage>
        <taxon>Bacteria</taxon>
        <taxon>Pseudomonadati</taxon>
        <taxon>Chlamydiota</taxon>
        <taxon>Chlamydiia</taxon>
        <taxon>Parachlamydiales</taxon>
        <taxon>Waddliaceae</taxon>
        <taxon>Waddlia</taxon>
    </lineage>
</organism>
<accession>D6YU24</accession>
<dbReference type="eggNOG" id="ENOG503452C">
    <property type="taxonomic scope" value="Bacteria"/>
</dbReference>
<gene>
    <name evidence="1" type="ordered locus">wcw_0260</name>
</gene>
<dbReference type="EMBL" id="CP001928">
    <property type="protein sequence ID" value="ADI37635.1"/>
    <property type="molecule type" value="Genomic_DNA"/>
</dbReference>
<evidence type="ECO:0000313" key="1">
    <source>
        <dbReference type="EMBL" id="ADI37635.1"/>
    </source>
</evidence>
<dbReference type="KEGG" id="wch:wcw_0260"/>